<keyword evidence="3" id="KW-0378">Hydrolase</keyword>
<evidence type="ECO:0000259" key="2">
    <source>
        <dbReference type="Pfam" id="PF09992"/>
    </source>
</evidence>
<comment type="caution">
    <text evidence="3">The sequence shown here is derived from an EMBL/GenBank/DDBJ whole genome shotgun (WGS) entry which is preliminary data.</text>
</comment>
<keyword evidence="3" id="KW-0326">Glycosidase</keyword>
<keyword evidence="1" id="KW-0732">Signal</keyword>
<dbReference type="EMBL" id="DVJO01000078">
    <property type="protein sequence ID" value="HIS82688.1"/>
    <property type="molecule type" value="Genomic_DNA"/>
</dbReference>
<evidence type="ECO:0000256" key="1">
    <source>
        <dbReference type="SAM" id="SignalP"/>
    </source>
</evidence>
<gene>
    <name evidence="3" type="ORF">IAD41_03680</name>
</gene>
<name>A0A9D1K434_9BACT</name>
<reference evidence="3" key="2">
    <citation type="journal article" date="2021" name="PeerJ">
        <title>Extensive microbial diversity within the chicken gut microbiome revealed by metagenomics and culture.</title>
        <authorList>
            <person name="Gilroy R."/>
            <person name="Ravi A."/>
            <person name="Getino M."/>
            <person name="Pursley I."/>
            <person name="Horton D.L."/>
            <person name="Alikhan N.F."/>
            <person name="Baker D."/>
            <person name="Gharbi K."/>
            <person name="Hall N."/>
            <person name="Watson M."/>
            <person name="Adriaenssens E.M."/>
            <person name="Foster-Nyarko E."/>
            <person name="Jarju S."/>
            <person name="Secka A."/>
            <person name="Antonio M."/>
            <person name="Oren A."/>
            <person name="Chaudhuri R.R."/>
            <person name="La Ragione R."/>
            <person name="Hildebrand F."/>
            <person name="Pallen M.J."/>
        </authorList>
    </citation>
    <scope>NUCLEOTIDE SEQUENCE</scope>
    <source>
        <strain evidence="3">CHK152-2994</strain>
    </source>
</reference>
<evidence type="ECO:0000313" key="3">
    <source>
        <dbReference type="EMBL" id="HIS82688.1"/>
    </source>
</evidence>
<feature type="chain" id="PRO_5038844942" evidence="1">
    <location>
        <begin position="20"/>
        <end position="267"/>
    </location>
</feature>
<reference evidence="3" key="1">
    <citation type="submission" date="2020-10" db="EMBL/GenBank/DDBJ databases">
        <authorList>
            <person name="Gilroy R."/>
        </authorList>
    </citation>
    <scope>NUCLEOTIDE SEQUENCE</scope>
    <source>
        <strain evidence="3">CHK152-2994</strain>
    </source>
</reference>
<feature type="signal peptide" evidence="1">
    <location>
        <begin position="1"/>
        <end position="19"/>
    </location>
</feature>
<dbReference type="InterPro" id="IPR018711">
    <property type="entry name" value="NAGPA"/>
</dbReference>
<feature type="domain" description="Phosphodiester glycosidase" evidence="2">
    <location>
        <begin position="64"/>
        <end position="260"/>
    </location>
</feature>
<dbReference type="Pfam" id="PF09992">
    <property type="entry name" value="NAGPA"/>
    <property type="match status" value="1"/>
</dbReference>
<evidence type="ECO:0000313" key="4">
    <source>
        <dbReference type="Proteomes" id="UP000824139"/>
    </source>
</evidence>
<dbReference type="GO" id="GO:0016798">
    <property type="term" value="F:hydrolase activity, acting on glycosyl bonds"/>
    <property type="evidence" value="ECO:0007669"/>
    <property type="project" value="UniProtKB-KW"/>
</dbReference>
<sequence>MKKFILFLSLLLIGNCSIAAEPIEILHDDGIYHIILHGEKIKKKIKFVSSEGLITNREAHQKTKAKLTVNAGYFDPENGKSISYIVADSITSEDPRFNENLLKNPILRKNLDKIFNRTEFRILECYDDDKLRYEIVPHNTAVDFSCSIKTSAQGGPLILPELRLEEEFFVVKKDGEIVRESCSVLHKTARTVIGLKDGEAHILIITDEHPMDLYEVQEYCKKLGLERAMAFDGGSSTSLNYKDEIEVISTKGDGAGRSLKSFMQVEY</sequence>
<accession>A0A9D1K434</accession>
<dbReference type="AlphaFoldDB" id="A0A9D1K434"/>
<protein>
    <submittedName>
        <fullName evidence="3">Phosphodiester glycosidase family protein</fullName>
    </submittedName>
</protein>
<organism evidence="3 4">
    <name type="scientific">Candidatus Scatenecus faecavium</name>
    <dbReference type="NCBI Taxonomy" id="2840915"/>
    <lineage>
        <taxon>Bacteria</taxon>
        <taxon>Candidatus Scatenecus</taxon>
    </lineage>
</organism>
<dbReference type="Proteomes" id="UP000824139">
    <property type="component" value="Unassembled WGS sequence"/>
</dbReference>
<proteinExistence type="predicted"/>